<dbReference type="EC" id="2.7.-.-" evidence="4"/>
<organism evidence="6 7">
    <name type="scientific">Delitschia confertaspora ATCC 74209</name>
    <dbReference type="NCBI Taxonomy" id="1513339"/>
    <lineage>
        <taxon>Eukaryota</taxon>
        <taxon>Fungi</taxon>
        <taxon>Dikarya</taxon>
        <taxon>Ascomycota</taxon>
        <taxon>Pezizomycotina</taxon>
        <taxon>Dothideomycetes</taxon>
        <taxon>Pleosporomycetidae</taxon>
        <taxon>Pleosporales</taxon>
        <taxon>Delitschiaceae</taxon>
        <taxon>Delitschia</taxon>
    </lineage>
</organism>
<sequence length="367" mass="40230">MSKSPLDPSTLTAFGNAAAGHDGVLSDSSGALVIKPCTAAEIAFYESVAASHPDLVPYLPTFMGTLQLSPEQQSTSIDTDTDTGASTPTPFTQPGETITTDSGFIQTAHGLERLHGRKLSTELHIVLENLTHGFIKPNVLDLKLGAQLWDNDAKPEKRARLDKVSAETTSGSLGFRIAGMRTFKGVKAPEVGEAIKNFVEKVDGEGGGYWVYNKMYGRSFNAENVVEGFEDFIFPGTKSQEDVERAREVLSYFLDEVKGALKVWEGKESRMYSASILLVYEGDMVAYRETKRLLAELAERQVDEEEEGDEEDEPPVRKLAEVKMIDFAHATWVPGQGPDENALRGIRSTVNILEDMLEDVEKESTSA</sequence>
<keyword evidence="3 4" id="KW-0418">Kinase</keyword>
<proteinExistence type="inferred from homology"/>
<feature type="compositionally biased region" description="Polar residues" evidence="5">
    <location>
        <begin position="88"/>
        <end position="99"/>
    </location>
</feature>
<dbReference type="PANTHER" id="PTHR12400">
    <property type="entry name" value="INOSITOL POLYPHOSPHATE KINASE"/>
    <property type="match status" value="1"/>
</dbReference>
<evidence type="ECO:0000313" key="7">
    <source>
        <dbReference type="Proteomes" id="UP000799536"/>
    </source>
</evidence>
<dbReference type="Gene3D" id="3.30.470.160">
    <property type="entry name" value="Inositol polyphosphate kinase"/>
    <property type="match status" value="1"/>
</dbReference>
<dbReference type="Proteomes" id="UP000799536">
    <property type="component" value="Unassembled WGS sequence"/>
</dbReference>
<dbReference type="GO" id="GO:0032958">
    <property type="term" value="P:inositol phosphate biosynthetic process"/>
    <property type="evidence" value="ECO:0007669"/>
    <property type="project" value="InterPro"/>
</dbReference>
<evidence type="ECO:0000256" key="4">
    <source>
        <dbReference type="RuleBase" id="RU363090"/>
    </source>
</evidence>
<protein>
    <recommendedName>
        <fullName evidence="4">Kinase</fullName>
        <ecNumber evidence="4">2.7.-.-</ecNumber>
    </recommendedName>
</protein>
<dbReference type="PANTHER" id="PTHR12400:SF103">
    <property type="entry name" value="INOSITOL POLYPHOSPHATE MULTIKINASE"/>
    <property type="match status" value="1"/>
</dbReference>
<comment type="similarity">
    <text evidence="1 4">Belongs to the inositol phosphokinase (IPK) family.</text>
</comment>
<reference evidence="6" key="1">
    <citation type="journal article" date="2020" name="Stud. Mycol.">
        <title>101 Dothideomycetes genomes: a test case for predicting lifestyles and emergence of pathogens.</title>
        <authorList>
            <person name="Haridas S."/>
            <person name="Albert R."/>
            <person name="Binder M."/>
            <person name="Bloem J."/>
            <person name="Labutti K."/>
            <person name="Salamov A."/>
            <person name="Andreopoulos B."/>
            <person name="Baker S."/>
            <person name="Barry K."/>
            <person name="Bills G."/>
            <person name="Bluhm B."/>
            <person name="Cannon C."/>
            <person name="Castanera R."/>
            <person name="Culley D."/>
            <person name="Daum C."/>
            <person name="Ezra D."/>
            <person name="Gonzalez J."/>
            <person name="Henrissat B."/>
            <person name="Kuo A."/>
            <person name="Liang C."/>
            <person name="Lipzen A."/>
            <person name="Lutzoni F."/>
            <person name="Magnuson J."/>
            <person name="Mondo S."/>
            <person name="Nolan M."/>
            <person name="Ohm R."/>
            <person name="Pangilinan J."/>
            <person name="Park H.-J."/>
            <person name="Ramirez L."/>
            <person name="Alfaro M."/>
            <person name="Sun H."/>
            <person name="Tritt A."/>
            <person name="Yoshinaga Y."/>
            <person name="Zwiers L.-H."/>
            <person name="Turgeon B."/>
            <person name="Goodwin S."/>
            <person name="Spatafora J."/>
            <person name="Crous P."/>
            <person name="Grigoriev I."/>
        </authorList>
    </citation>
    <scope>NUCLEOTIDE SEQUENCE</scope>
    <source>
        <strain evidence="6">ATCC 74209</strain>
    </source>
</reference>
<evidence type="ECO:0000256" key="3">
    <source>
        <dbReference type="ARBA" id="ARBA00022777"/>
    </source>
</evidence>
<dbReference type="AlphaFoldDB" id="A0A9P4JKB2"/>
<dbReference type="EMBL" id="ML994157">
    <property type="protein sequence ID" value="KAF2198267.1"/>
    <property type="molecule type" value="Genomic_DNA"/>
</dbReference>
<gene>
    <name evidence="6" type="ORF">GQ43DRAFT_465752</name>
</gene>
<feature type="compositionally biased region" description="Low complexity" evidence="5">
    <location>
        <begin position="74"/>
        <end position="87"/>
    </location>
</feature>
<dbReference type="GO" id="GO:0000824">
    <property type="term" value="F:inositol-1,4,5,6-tetrakisphosphate 3-kinase activity"/>
    <property type="evidence" value="ECO:0007669"/>
    <property type="project" value="TreeGrafter"/>
</dbReference>
<evidence type="ECO:0000313" key="6">
    <source>
        <dbReference type="EMBL" id="KAF2198267.1"/>
    </source>
</evidence>
<dbReference type="OrthoDB" id="338650at2759"/>
<evidence type="ECO:0000256" key="1">
    <source>
        <dbReference type="ARBA" id="ARBA00007374"/>
    </source>
</evidence>
<dbReference type="Pfam" id="PF03770">
    <property type="entry name" value="IPK"/>
    <property type="match status" value="1"/>
</dbReference>
<accession>A0A9P4JKB2</accession>
<keyword evidence="2 4" id="KW-0808">Transferase</keyword>
<keyword evidence="7" id="KW-1185">Reference proteome</keyword>
<comment type="caution">
    <text evidence="6">The sequence shown here is derived from an EMBL/GenBank/DDBJ whole genome shotgun (WGS) entry which is preliminary data.</text>
</comment>
<evidence type="ECO:0000256" key="5">
    <source>
        <dbReference type="SAM" id="MobiDB-lite"/>
    </source>
</evidence>
<dbReference type="GO" id="GO:0005634">
    <property type="term" value="C:nucleus"/>
    <property type="evidence" value="ECO:0007669"/>
    <property type="project" value="TreeGrafter"/>
</dbReference>
<dbReference type="GO" id="GO:0005737">
    <property type="term" value="C:cytoplasm"/>
    <property type="evidence" value="ECO:0007669"/>
    <property type="project" value="TreeGrafter"/>
</dbReference>
<dbReference type="InterPro" id="IPR038286">
    <property type="entry name" value="IPK_sf"/>
</dbReference>
<evidence type="ECO:0000256" key="2">
    <source>
        <dbReference type="ARBA" id="ARBA00022679"/>
    </source>
</evidence>
<dbReference type="GO" id="GO:0008440">
    <property type="term" value="F:inositol-1,4,5-trisphosphate 3-kinase activity"/>
    <property type="evidence" value="ECO:0007669"/>
    <property type="project" value="TreeGrafter"/>
</dbReference>
<name>A0A9P4JKB2_9PLEO</name>
<dbReference type="InterPro" id="IPR005522">
    <property type="entry name" value="IPK"/>
</dbReference>
<dbReference type="SUPFAM" id="SSF56104">
    <property type="entry name" value="SAICAR synthase-like"/>
    <property type="match status" value="1"/>
</dbReference>
<feature type="region of interest" description="Disordered" evidence="5">
    <location>
        <begin position="69"/>
        <end position="99"/>
    </location>
</feature>
<dbReference type="GO" id="GO:0046854">
    <property type="term" value="P:phosphatidylinositol phosphate biosynthetic process"/>
    <property type="evidence" value="ECO:0007669"/>
    <property type="project" value="TreeGrafter"/>
</dbReference>